<evidence type="ECO:0000256" key="7">
    <source>
        <dbReference type="ARBA" id="ARBA00023136"/>
    </source>
</evidence>
<dbReference type="PRINTS" id="PR00702">
    <property type="entry name" value="ACRIFLAVINRP"/>
</dbReference>
<evidence type="ECO:0000256" key="8">
    <source>
        <dbReference type="SAM" id="Phobius"/>
    </source>
</evidence>
<evidence type="ECO:0000256" key="4">
    <source>
        <dbReference type="ARBA" id="ARBA00022475"/>
    </source>
</evidence>
<evidence type="ECO:0000256" key="5">
    <source>
        <dbReference type="ARBA" id="ARBA00022692"/>
    </source>
</evidence>
<dbReference type="AlphaFoldDB" id="A0A090D3F1"/>
<proteinExistence type="inferred from homology"/>
<dbReference type="InterPro" id="IPR027463">
    <property type="entry name" value="AcrB_DN_DC_subdom"/>
</dbReference>
<keyword evidence="6 8" id="KW-1133">Transmembrane helix</keyword>
<dbReference type="InterPro" id="IPR004763">
    <property type="entry name" value="CusA-like"/>
</dbReference>
<keyword evidence="3" id="KW-0813">Transport</keyword>
<gene>
    <name evidence="9" type="ORF">CSEC_p0003</name>
</gene>
<dbReference type="GO" id="GO:0008324">
    <property type="term" value="F:monoatomic cation transmembrane transporter activity"/>
    <property type="evidence" value="ECO:0007669"/>
    <property type="project" value="InterPro"/>
</dbReference>
<dbReference type="RefSeq" id="WP_176454800.1">
    <property type="nucleotide sequence ID" value="NZ_LK031773.1"/>
</dbReference>
<evidence type="ECO:0000256" key="2">
    <source>
        <dbReference type="ARBA" id="ARBA00010942"/>
    </source>
</evidence>
<feature type="transmembrane region" description="Helical" evidence="8">
    <location>
        <begin position="909"/>
        <end position="929"/>
    </location>
</feature>
<comment type="similarity">
    <text evidence="2">Belongs to the resistance-nodulation-cell division (RND) (TC 2.A.6) family.</text>
</comment>
<evidence type="ECO:0000256" key="3">
    <source>
        <dbReference type="ARBA" id="ARBA00022448"/>
    </source>
</evidence>
<sequence length="1061" mass="117885">MIAAIIEFCARNRFIVVICTALMLLWAGWTIRNSPIDALPDLSDTQVIIFTEWMGRSPNLIEDQITYPLVTTFLGAPKVKLVRGFTMFGMSFVYVIFEDGTDIYWARSRTLEYLSKMQGRLPPGVTPQMGPDATGVGWVFEYALVDDSGKYSLQELRSFQDWYLRYWLTSVPGVAEVASVGGYEKQYQVEIDPIKLQAFELSLADVKQAIDQSNADVGGRVIELAEHEYAVRGKGYITDKAMLEKVVVGTDGKGTPILIKDVAHVQIGGNIRRGLVELDGEGEVVGGIVVMRYGENAREVIVRIKDKIEEMRSSFPPGVRLITTYDRSGLIEHSMSTLSEALIEEIIIVSIIIILFLFHFRSTLVAIITLPVALMVSFIPMFYQSLTINIMSLAGIIIAIGDVVDAAVVMTENAHTKLEAANGQGDRNEIIIQAAKEIGPSIFATLLVTVIAFLPVFTLQAQEGRLFSPLAFTKTYAVAFGAILGITLVPALMVTFIRGKIRPALKNPINRWMVALYRPLLHFCVKFRYLVVLFAILGSLLTIPIFMRLGSEFMPPLDEETILFMPITVPGISIESAKELLQLQDKILKSFPEVERVFGKAGRAETPTDPAPLSMTETVVILKPKSEWRSGMTKAKLEKEMNEALKIPGVQNAFTMPIKARIDMLTTGIRTPIGIKVFGTDLVKINEIGQQLEGILKEVPGTRSVYAERELGGFFIDFTPDREAIARYGLRLMDVFDVIETAIGGLDVTTTIEGRERYKINVRYPRDLRNDIEKLRNVLVPIPKQKDGQTSGMGTKKEMSGGNVAQIPLALLGTIEATMGPPMIKDEMASLNGWVYVDIDVTDIGGYVKQAKEAVNKNLTLPQGYYLKWTGQYEFLERIQALMQWVVPLTIFLIAIILYFNFKGVAQTLIVMLSVPFAAIGAIWLMYSLSYNTSVAVWVGMIALLGIAAQTASIMMVYLEEGYEKWKKEGKLTTVAELETMTIEHGTYRIRPLIMAVALNIFGMLPILWSTGVGSDVAKSIAVPLWGGLLSLTFLTICVIPAIYVIWRSFEIKKKPTQQNT</sequence>
<dbReference type="SUPFAM" id="SSF82714">
    <property type="entry name" value="Multidrug efflux transporter AcrB TolC docking domain, DN and DC subdomains"/>
    <property type="match status" value="2"/>
</dbReference>
<dbReference type="Gene3D" id="3.30.70.1440">
    <property type="entry name" value="Multidrug efflux transporter AcrB pore domain"/>
    <property type="match status" value="1"/>
</dbReference>
<keyword evidence="9" id="KW-0614">Plasmid</keyword>
<dbReference type="Gene3D" id="3.30.2090.10">
    <property type="entry name" value="Multidrug efflux transporter AcrB TolC docking domain, DN and DC subdomains"/>
    <property type="match status" value="2"/>
</dbReference>
<protein>
    <submittedName>
        <fullName evidence="9">Cation efflux system protein</fullName>
    </submittedName>
</protein>
<feature type="transmembrane region" description="Helical" evidence="8">
    <location>
        <begin position="882"/>
        <end position="902"/>
    </location>
</feature>
<keyword evidence="5 8" id="KW-0812">Transmembrane</keyword>
<feature type="transmembrane region" description="Helical" evidence="8">
    <location>
        <begin position="12"/>
        <end position="31"/>
    </location>
</feature>
<dbReference type="GO" id="GO:0042910">
    <property type="term" value="F:xenobiotic transmembrane transporter activity"/>
    <property type="evidence" value="ECO:0007669"/>
    <property type="project" value="TreeGrafter"/>
</dbReference>
<feature type="transmembrane region" description="Helical" evidence="8">
    <location>
        <begin position="990"/>
        <end position="1009"/>
    </location>
</feature>
<reference evidence="9" key="2">
    <citation type="submission" date="2014-09" db="EMBL/GenBank/DDBJ databases">
        <title>Criblamydia sequanensis harbors a mega-plasmid encoding arsenite resistance.</title>
        <authorList>
            <person name="Bertelli C."/>
            <person name="Goesmann A."/>
            <person name="Greub G."/>
        </authorList>
    </citation>
    <scope>NUCLEOTIDE SEQUENCE [LARGE SCALE GENOMIC DNA]</scope>
    <source>
        <strain evidence="9">CRIB-18</strain>
        <plasmid evidence="9">1</plasmid>
    </source>
</reference>
<dbReference type="Pfam" id="PF00873">
    <property type="entry name" value="ACR_tran"/>
    <property type="match status" value="1"/>
</dbReference>
<dbReference type="SUPFAM" id="SSF82866">
    <property type="entry name" value="Multidrug efflux transporter AcrB transmembrane domain"/>
    <property type="match status" value="2"/>
</dbReference>
<reference evidence="9" key="1">
    <citation type="submission" date="2013-12" db="EMBL/GenBank/DDBJ databases">
        <authorList>
            <person name="Li W."/>
            <person name="Chetelat R.T."/>
        </authorList>
    </citation>
    <scope>NUCLEOTIDE SEQUENCE</scope>
    <source>
        <strain evidence="9">CRIB-18</strain>
        <plasmid evidence="9">1</plasmid>
    </source>
</reference>
<dbReference type="Gene3D" id="3.30.70.1320">
    <property type="entry name" value="Multidrug efflux transporter AcrB pore domain like"/>
    <property type="match status" value="1"/>
</dbReference>
<feature type="transmembrane region" description="Helical" evidence="8">
    <location>
        <begin position="527"/>
        <end position="547"/>
    </location>
</feature>
<organism evidence="9">
    <name type="scientific">Candidatus Criblamydia sequanensis CRIB-18</name>
    <dbReference type="NCBI Taxonomy" id="1437425"/>
    <lineage>
        <taxon>Bacteria</taxon>
        <taxon>Pseudomonadati</taxon>
        <taxon>Chlamydiota</taxon>
        <taxon>Chlamydiia</taxon>
        <taxon>Parachlamydiales</taxon>
        <taxon>Candidatus Criblamydiaceae</taxon>
        <taxon>Candidatus Criblamydia</taxon>
    </lineage>
</organism>
<dbReference type="Gene3D" id="1.20.1640.10">
    <property type="entry name" value="Multidrug efflux transporter AcrB transmembrane domain"/>
    <property type="match status" value="2"/>
</dbReference>
<keyword evidence="4" id="KW-1003">Cell membrane</keyword>
<name>A0A090D3F1_9BACT</name>
<dbReference type="Gene3D" id="3.30.70.1430">
    <property type="entry name" value="Multidrug efflux transporter AcrB pore domain"/>
    <property type="match status" value="2"/>
</dbReference>
<feature type="transmembrane region" description="Helical" evidence="8">
    <location>
        <begin position="1021"/>
        <end position="1047"/>
    </location>
</feature>
<comment type="subcellular location">
    <subcellularLocation>
        <location evidence="1">Cell membrane</location>
        <topology evidence="1">Multi-pass membrane protein</topology>
    </subcellularLocation>
</comment>
<dbReference type="NCBIfam" id="TIGR00914">
    <property type="entry name" value="2A0601"/>
    <property type="match status" value="1"/>
</dbReference>
<dbReference type="InterPro" id="IPR001036">
    <property type="entry name" value="Acrflvin-R"/>
</dbReference>
<keyword evidence="7 8" id="KW-0472">Membrane</keyword>
<evidence type="ECO:0000256" key="6">
    <source>
        <dbReference type="ARBA" id="ARBA00022989"/>
    </source>
</evidence>
<feature type="transmembrane region" description="Helical" evidence="8">
    <location>
        <begin position="935"/>
        <end position="959"/>
    </location>
</feature>
<dbReference type="SUPFAM" id="SSF82693">
    <property type="entry name" value="Multidrug efflux transporter AcrB pore domain, PN1, PN2, PC1 and PC2 subdomains"/>
    <property type="match status" value="2"/>
</dbReference>
<accession>A0A090D3F1</accession>
<evidence type="ECO:0000256" key="1">
    <source>
        <dbReference type="ARBA" id="ARBA00004651"/>
    </source>
</evidence>
<dbReference type="PANTHER" id="PTHR32063:SF19">
    <property type="entry name" value="CATION EFFLUX SYSTEM PROTEIN CUSA"/>
    <property type="match status" value="1"/>
</dbReference>
<feature type="transmembrane region" description="Helical" evidence="8">
    <location>
        <begin position="438"/>
        <end position="457"/>
    </location>
</feature>
<geneLocation type="plasmid" evidence="9">
    <name>1</name>
</geneLocation>
<dbReference type="PANTHER" id="PTHR32063">
    <property type="match status" value="1"/>
</dbReference>
<feature type="transmembrane region" description="Helical" evidence="8">
    <location>
        <begin position="364"/>
        <end position="383"/>
    </location>
</feature>
<evidence type="ECO:0000313" key="9">
    <source>
        <dbReference type="EMBL" id="CDR35274.1"/>
    </source>
</evidence>
<feature type="transmembrane region" description="Helical" evidence="8">
    <location>
        <begin position="341"/>
        <end position="358"/>
    </location>
</feature>
<dbReference type="EMBL" id="LK031773">
    <property type="protein sequence ID" value="CDR35274.1"/>
    <property type="molecule type" value="Genomic_DNA"/>
</dbReference>
<feature type="transmembrane region" description="Helical" evidence="8">
    <location>
        <begin position="477"/>
        <end position="497"/>
    </location>
</feature>
<dbReference type="GO" id="GO:0005886">
    <property type="term" value="C:plasma membrane"/>
    <property type="evidence" value="ECO:0007669"/>
    <property type="project" value="UniProtKB-SubCell"/>
</dbReference>